<protein>
    <submittedName>
        <fullName evidence="1">Uncharacterized protein</fullName>
    </submittedName>
</protein>
<gene>
    <name evidence="1" type="ORF">LCGC14_2084820</name>
</gene>
<organism evidence="1">
    <name type="scientific">marine sediment metagenome</name>
    <dbReference type="NCBI Taxonomy" id="412755"/>
    <lineage>
        <taxon>unclassified sequences</taxon>
        <taxon>metagenomes</taxon>
        <taxon>ecological metagenomes</taxon>
    </lineage>
</organism>
<sequence length="131" mass="15956">MTKNDIRIAETIGYTLWEYTTEERRQFVMRYVNTFTSSLYRQLNWGKYEHSKVCPHRKLLPFDSAPFWESDGIILKWVQGRHELIFEMQFNNAVRGIITKMQDEPEDERYYLNFFLRHYKPGMYAKALLEE</sequence>
<accession>A0A0F9EES0</accession>
<evidence type="ECO:0000313" key="1">
    <source>
        <dbReference type="EMBL" id="KKL72449.1"/>
    </source>
</evidence>
<dbReference type="AlphaFoldDB" id="A0A0F9EES0"/>
<name>A0A0F9EES0_9ZZZZ</name>
<reference evidence="1" key="1">
    <citation type="journal article" date="2015" name="Nature">
        <title>Complex archaea that bridge the gap between prokaryotes and eukaryotes.</title>
        <authorList>
            <person name="Spang A."/>
            <person name="Saw J.H."/>
            <person name="Jorgensen S.L."/>
            <person name="Zaremba-Niedzwiedzka K."/>
            <person name="Martijn J."/>
            <person name="Lind A.E."/>
            <person name="van Eijk R."/>
            <person name="Schleper C."/>
            <person name="Guy L."/>
            <person name="Ettema T.J."/>
        </authorList>
    </citation>
    <scope>NUCLEOTIDE SEQUENCE</scope>
</reference>
<proteinExistence type="predicted"/>
<dbReference type="EMBL" id="LAZR01025273">
    <property type="protein sequence ID" value="KKL72449.1"/>
    <property type="molecule type" value="Genomic_DNA"/>
</dbReference>
<comment type="caution">
    <text evidence="1">The sequence shown here is derived from an EMBL/GenBank/DDBJ whole genome shotgun (WGS) entry which is preliminary data.</text>
</comment>